<dbReference type="CDD" id="cd06575">
    <property type="entry name" value="PASTA_Pbp2x-like_2"/>
    <property type="match status" value="1"/>
</dbReference>
<sequence length="276" mass="29802">MEPRIIKAIVSPDGSIQRNTPTSVRRVMSSDTAATMKDIFKGVVVSGTGKKAAVDGYWTAGKTGTAWKAREDGPGYTRNYRSSFAGMFPADNPEVVALIVIDEPKKDGFYGGDVAAPAFSALMKRLVNQPGGPIDTVPRRDSDVPRYLAHLKESGTRFDPDEALYGLNIQDAVGIINNAENQVLQIHDLEYRGHVPDKPAGIIEPARRLPRVLGLSIREAMRRLEPHGIEPVVVGSGIVVRQIPEAGKSVKPGSTCLIECRPYASMALSPDGKTVD</sequence>
<dbReference type="SUPFAM" id="SSF54184">
    <property type="entry name" value="Penicillin-binding protein 2x (pbp-2x), c-terminal domain"/>
    <property type="match status" value="1"/>
</dbReference>
<organism evidence="4">
    <name type="scientific">marine metagenome</name>
    <dbReference type="NCBI Taxonomy" id="408172"/>
    <lineage>
        <taxon>unclassified sequences</taxon>
        <taxon>metagenomes</taxon>
        <taxon>ecological metagenomes</taxon>
    </lineage>
</organism>
<dbReference type="AlphaFoldDB" id="A0A382FCH0"/>
<evidence type="ECO:0000313" key="4">
    <source>
        <dbReference type="EMBL" id="SVB59913.1"/>
    </source>
</evidence>
<feature type="domain" description="PASTA" evidence="3">
    <location>
        <begin position="203"/>
        <end position="262"/>
    </location>
</feature>
<evidence type="ECO:0000259" key="3">
    <source>
        <dbReference type="PROSITE" id="PS51178"/>
    </source>
</evidence>
<accession>A0A382FCH0</accession>
<dbReference type="SUPFAM" id="SSF56601">
    <property type="entry name" value="beta-lactamase/transpeptidase-like"/>
    <property type="match status" value="1"/>
</dbReference>
<evidence type="ECO:0000256" key="2">
    <source>
        <dbReference type="ARBA" id="ARBA00023136"/>
    </source>
</evidence>
<dbReference type="GO" id="GO:0071555">
    <property type="term" value="P:cell wall organization"/>
    <property type="evidence" value="ECO:0007669"/>
    <property type="project" value="TreeGrafter"/>
</dbReference>
<evidence type="ECO:0000256" key="1">
    <source>
        <dbReference type="ARBA" id="ARBA00004370"/>
    </source>
</evidence>
<reference evidence="4" key="1">
    <citation type="submission" date="2018-05" db="EMBL/GenBank/DDBJ databases">
        <authorList>
            <person name="Lanie J.A."/>
            <person name="Ng W.-L."/>
            <person name="Kazmierczak K.M."/>
            <person name="Andrzejewski T.M."/>
            <person name="Davidsen T.M."/>
            <person name="Wayne K.J."/>
            <person name="Tettelin H."/>
            <person name="Glass J.I."/>
            <person name="Rusch D."/>
            <person name="Podicherti R."/>
            <person name="Tsui H.-C.T."/>
            <person name="Winkler M.E."/>
        </authorList>
    </citation>
    <scope>NUCLEOTIDE SEQUENCE</scope>
</reference>
<dbReference type="InterPro" id="IPR012338">
    <property type="entry name" value="Beta-lactam/transpept-like"/>
</dbReference>
<dbReference type="Pfam" id="PF00905">
    <property type="entry name" value="Transpeptidase"/>
    <property type="match status" value="1"/>
</dbReference>
<dbReference type="GO" id="GO:0008658">
    <property type="term" value="F:penicillin binding"/>
    <property type="evidence" value="ECO:0007669"/>
    <property type="project" value="InterPro"/>
</dbReference>
<proteinExistence type="predicted"/>
<dbReference type="GO" id="GO:0005886">
    <property type="term" value="C:plasma membrane"/>
    <property type="evidence" value="ECO:0007669"/>
    <property type="project" value="TreeGrafter"/>
</dbReference>
<name>A0A382FCH0_9ZZZZ</name>
<keyword evidence="2" id="KW-0472">Membrane</keyword>
<dbReference type="Pfam" id="PF03793">
    <property type="entry name" value="PASTA"/>
    <property type="match status" value="1"/>
</dbReference>
<comment type="subcellular location">
    <subcellularLocation>
        <location evidence="1">Membrane</location>
    </subcellularLocation>
</comment>
<protein>
    <recommendedName>
        <fullName evidence="3">PASTA domain-containing protein</fullName>
    </recommendedName>
</protein>
<dbReference type="PANTHER" id="PTHR30627:SF1">
    <property type="entry name" value="PEPTIDOGLYCAN D,D-TRANSPEPTIDASE FTSI"/>
    <property type="match status" value="1"/>
</dbReference>
<dbReference type="SMART" id="SM00740">
    <property type="entry name" value="PASTA"/>
    <property type="match status" value="1"/>
</dbReference>
<dbReference type="Gene3D" id="3.40.710.10">
    <property type="entry name" value="DD-peptidase/beta-lactamase superfamily"/>
    <property type="match status" value="1"/>
</dbReference>
<dbReference type="PROSITE" id="PS51178">
    <property type="entry name" value="PASTA"/>
    <property type="match status" value="1"/>
</dbReference>
<dbReference type="InterPro" id="IPR050515">
    <property type="entry name" value="Beta-lactam/transpept"/>
</dbReference>
<dbReference type="InterPro" id="IPR005543">
    <property type="entry name" value="PASTA_dom"/>
</dbReference>
<gene>
    <name evidence="4" type="ORF">METZ01_LOCUS212767</name>
</gene>
<dbReference type="PANTHER" id="PTHR30627">
    <property type="entry name" value="PEPTIDOGLYCAN D,D-TRANSPEPTIDASE"/>
    <property type="match status" value="1"/>
</dbReference>
<dbReference type="InterPro" id="IPR001460">
    <property type="entry name" value="PCN-bd_Tpept"/>
</dbReference>
<dbReference type="EMBL" id="UINC01048855">
    <property type="protein sequence ID" value="SVB59913.1"/>
    <property type="molecule type" value="Genomic_DNA"/>
</dbReference>